<dbReference type="RefSeq" id="WP_009505201.1">
    <property type="nucleotide sequence ID" value="NZ_LIGK01000006.1"/>
</dbReference>
<comment type="caution">
    <text evidence="2">The sequence shown here is derived from an EMBL/GenBank/DDBJ whole genome shotgun (WGS) entry which is preliminary data.</text>
</comment>
<protein>
    <recommendedName>
        <fullName evidence="4">DUF3072 family protein</fullName>
    </recommendedName>
</protein>
<organism evidence="2 3">
    <name type="scientific">Salipiger aestuarii</name>
    <dbReference type="NCBI Taxonomy" id="568098"/>
    <lineage>
        <taxon>Bacteria</taxon>
        <taxon>Pseudomonadati</taxon>
        <taxon>Pseudomonadota</taxon>
        <taxon>Alphaproteobacteria</taxon>
        <taxon>Rhodobacterales</taxon>
        <taxon>Roseobacteraceae</taxon>
        <taxon>Salipiger</taxon>
    </lineage>
</organism>
<dbReference type="Proteomes" id="UP000249165">
    <property type="component" value="Unassembled WGS sequence"/>
</dbReference>
<accession>A0A327YKS8</accession>
<name>A0A327YKS8_9RHOB</name>
<evidence type="ECO:0000313" key="2">
    <source>
        <dbReference type="EMBL" id="RAK20846.1"/>
    </source>
</evidence>
<sequence>MNMQTDFADTVQLDAALDVPPDPREPMTASQEARLRELSERAGEPFNSELTVQQAEDRIELLRAVVY</sequence>
<proteinExistence type="predicted"/>
<feature type="region of interest" description="Disordered" evidence="1">
    <location>
        <begin position="1"/>
        <end position="34"/>
    </location>
</feature>
<dbReference type="Pfam" id="PF11272">
    <property type="entry name" value="DUF3072"/>
    <property type="match status" value="1"/>
</dbReference>
<evidence type="ECO:0000313" key="3">
    <source>
        <dbReference type="Proteomes" id="UP000249165"/>
    </source>
</evidence>
<gene>
    <name evidence="2" type="ORF">ATI53_100595</name>
</gene>
<dbReference type="EMBL" id="QLMG01000005">
    <property type="protein sequence ID" value="RAK20846.1"/>
    <property type="molecule type" value="Genomic_DNA"/>
</dbReference>
<reference evidence="2 3" key="1">
    <citation type="submission" date="2018-06" db="EMBL/GenBank/DDBJ databases">
        <title>Genomic Encyclopedia of Archaeal and Bacterial Type Strains, Phase II (KMG-II): from individual species to whole genera.</title>
        <authorList>
            <person name="Goeker M."/>
        </authorList>
    </citation>
    <scope>NUCLEOTIDE SEQUENCE [LARGE SCALE GENOMIC DNA]</scope>
    <source>
        <strain evidence="2 3">DSM 22011</strain>
    </source>
</reference>
<dbReference type="InterPro" id="IPR021425">
    <property type="entry name" value="DUF3072"/>
</dbReference>
<evidence type="ECO:0000256" key="1">
    <source>
        <dbReference type="SAM" id="MobiDB-lite"/>
    </source>
</evidence>
<keyword evidence="3" id="KW-1185">Reference proteome</keyword>
<dbReference type="AlphaFoldDB" id="A0A327YKS8"/>
<evidence type="ECO:0008006" key="4">
    <source>
        <dbReference type="Google" id="ProtNLM"/>
    </source>
</evidence>